<dbReference type="Proteomes" id="UP000193642">
    <property type="component" value="Unassembled WGS sequence"/>
</dbReference>
<dbReference type="CDD" id="cd03213">
    <property type="entry name" value="ABCG_EPDR"/>
    <property type="match status" value="1"/>
</dbReference>
<dbReference type="SUPFAM" id="SSF52540">
    <property type="entry name" value="P-loop containing nucleoside triphosphate hydrolases"/>
    <property type="match status" value="1"/>
</dbReference>
<evidence type="ECO:0000256" key="8">
    <source>
        <dbReference type="SAM" id="Phobius"/>
    </source>
</evidence>
<keyword evidence="4" id="KW-0547">Nucleotide-binding</keyword>
<evidence type="ECO:0000256" key="7">
    <source>
        <dbReference type="ARBA" id="ARBA00023136"/>
    </source>
</evidence>
<dbReference type="Gene3D" id="3.40.50.300">
    <property type="entry name" value="P-loop containing nucleotide triphosphate hydrolases"/>
    <property type="match status" value="1"/>
</dbReference>
<evidence type="ECO:0000256" key="2">
    <source>
        <dbReference type="ARBA" id="ARBA00022448"/>
    </source>
</evidence>
<evidence type="ECO:0000256" key="1">
    <source>
        <dbReference type="ARBA" id="ARBA00004141"/>
    </source>
</evidence>
<accession>A0A1Y2D2J3</accession>
<dbReference type="InterPro" id="IPR050352">
    <property type="entry name" value="ABCG_transporters"/>
</dbReference>
<dbReference type="InterPro" id="IPR043926">
    <property type="entry name" value="ABCG_dom"/>
</dbReference>
<feature type="transmembrane region" description="Helical" evidence="8">
    <location>
        <begin position="775"/>
        <end position="796"/>
    </location>
</feature>
<dbReference type="InterPro" id="IPR003439">
    <property type="entry name" value="ABC_transporter-like_ATP-bd"/>
</dbReference>
<feature type="transmembrane region" description="Helical" evidence="8">
    <location>
        <begin position="643"/>
        <end position="661"/>
    </location>
</feature>
<feature type="transmembrane region" description="Helical" evidence="8">
    <location>
        <begin position="99"/>
        <end position="119"/>
    </location>
</feature>
<dbReference type="GO" id="GO:0005524">
    <property type="term" value="F:ATP binding"/>
    <property type="evidence" value="ECO:0007669"/>
    <property type="project" value="UniProtKB-KW"/>
</dbReference>
<keyword evidence="3 8" id="KW-0812">Transmembrane</keyword>
<dbReference type="PROSITE" id="PS00211">
    <property type="entry name" value="ABC_TRANSPORTER_1"/>
    <property type="match status" value="1"/>
</dbReference>
<feature type="domain" description="ABC transporter" evidence="9">
    <location>
        <begin position="210"/>
        <end position="449"/>
    </location>
</feature>
<keyword evidence="11" id="KW-1185">Reference proteome</keyword>
<gene>
    <name evidence="10" type="ORF">BCR33DRAFT_654706</name>
</gene>
<keyword evidence="7 8" id="KW-0472">Membrane</keyword>
<dbReference type="GO" id="GO:0140359">
    <property type="term" value="F:ABC-type transporter activity"/>
    <property type="evidence" value="ECO:0007669"/>
    <property type="project" value="InterPro"/>
</dbReference>
<comment type="caution">
    <text evidence="10">The sequence shown here is derived from an EMBL/GenBank/DDBJ whole genome shotgun (WGS) entry which is preliminary data.</text>
</comment>
<evidence type="ECO:0000256" key="6">
    <source>
        <dbReference type="ARBA" id="ARBA00022989"/>
    </source>
</evidence>
<evidence type="ECO:0000259" key="9">
    <source>
        <dbReference type="PROSITE" id="PS50893"/>
    </source>
</evidence>
<dbReference type="InterPro" id="IPR003593">
    <property type="entry name" value="AAA+_ATPase"/>
</dbReference>
<dbReference type="Pfam" id="PF19055">
    <property type="entry name" value="ABC2_membrane_7"/>
    <property type="match status" value="2"/>
</dbReference>
<comment type="subcellular location">
    <subcellularLocation>
        <location evidence="1">Membrane</location>
        <topology evidence="1">Multi-pass membrane protein</topology>
    </subcellularLocation>
</comment>
<dbReference type="GO" id="GO:0016887">
    <property type="term" value="F:ATP hydrolysis activity"/>
    <property type="evidence" value="ECO:0007669"/>
    <property type="project" value="InterPro"/>
</dbReference>
<feature type="transmembrane region" description="Helical" evidence="8">
    <location>
        <begin position="700"/>
        <end position="719"/>
    </location>
</feature>
<proteinExistence type="predicted"/>
<evidence type="ECO:0000313" key="10">
    <source>
        <dbReference type="EMBL" id="ORY53502.1"/>
    </source>
</evidence>
<dbReference type="EMBL" id="MCGO01000001">
    <property type="protein sequence ID" value="ORY53502.1"/>
    <property type="molecule type" value="Genomic_DNA"/>
</dbReference>
<dbReference type="OrthoDB" id="66620at2759"/>
<dbReference type="PROSITE" id="PS50893">
    <property type="entry name" value="ABC_TRANSPORTER_2"/>
    <property type="match status" value="1"/>
</dbReference>
<dbReference type="PANTHER" id="PTHR48041:SF91">
    <property type="entry name" value="ABC TRANSPORTER G FAMILY MEMBER 28"/>
    <property type="match status" value="1"/>
</dbReference>
<dbReference type="InterPro" id="IPR017871">
    <property type="entry name" value="ABC_transporter-like_CS"/>
</dbReference>
<evidence type="ECO:0000313" key="11">
    <source>
        <dbReference type="Proteomes" id="UP000193642"/>
    </source>
</evidence>
<keyword evidence="2" id="KW-0813">Transport</keyword>
<evidence type="ECO:0000256" key="3">
    <source>
        <dbReference type="ARBA" id="ARBA00022692"/>
    </source>
</evidence>
<keyword evidence="5" id="KW-0067">ATP-binding</keyword>
<feature type="transmembrane region" description="Helical" evidence="8">
    <location>
        <begin position="673"/>
        <end position="693"/>
    </location>
</feature>
<dbReference type="Pfam" id="PF00005">
    <property type="entry name" value="ABC_tran"/>
    <property type="match status" value="1"/>
</dbReference>
<dbReference type="GO" id="GO:0016020">
    <property type="term" value="C:membrane"/>
    <property type="evidence" value="ECO:0007669"/>
    <property type="project" value="UniProtKB-SubCell"/>
</dbReference>
<dbReference type="FunFam" id="3.40.50.300:FF:000367">
    <property type="entry name" value="ABC transporter G family member 24"/>
    <property type="match status" value="1"/>
</dbReference>
<feature type="transmembrane region" description="Helical" evidence="8">
    <location>
        <begin position="590"/>
        <end position="612"/>
    </location>
</feature>
<feature type="transmembrane region" description="Helical" evidence="8">
    <location>
        <begin position="544"/>
        <end position="564"/>
    </location>
</feature>
<protein>
    <recommendedName>
        <fullName evidence="9">ABC transporter domain-containing protein</fullName>
    </recommendedName>
</protein>
<reference evidence="10 11" key="1">
    <citation type="submission" date="2016-07" db="EMBL/GenBank/DDBJ databases">
        <title>Pervasive Adenine N6-methylation of Active Genes in Fungi.</title>
        <authorList>
            <consortium name="DOE Joint Genome Institute"/>
            <person name="Mondo S.J."/>
            <person name="Dannebaum R.O."/>
            <person name="Kuo R.C."/>
            <person name="Labutti K."/>
            <person name="Haridas S."/>
            <person name="Kuo A."/>
            <person name="Salamov A."/>
            <person name="Ahrendt S.R."/>
            <person name="Lipzen A."/>
            <person name="Sullivan W."/>
            <person name="Andreopoulos W.B."/>
            <person name="Clum A."/>
            <person name="Lindquist E."/>
            <person name="Daum C."/>
            <person name="Ramamoorthy G.K."/>
            <person name="Gryganskyi A."/>
            <person name="Culley D."/>
            <person name="Magnuson J.K."/>
            <person name="James T.Y."/>
            <person name="O'Malley M.A."/>
            <person name="Stajich J.E."/>
            <person name="Spatafora J.W."/>
            <person name="Visel A."/>
            <person name="Grigoriev I.V."/>
        </authorList>
    </citation>
    <scope>NUCLEOTIDE SEQUENCE [LARGE SCALE GENOMIC DNA]</scope>
    <source>
        <strain evidence="10 11">JEL800</strain>
    </source>
</reference>
<dbReference type="InterPro" id="IPR027417">
    <property type="entry name" value="P-loop_NTPase"/>
</dbReference>
<organism evidence="10 11">
    <name type="scientific">Rhizoclosmatium globosum</name>
    <dbReference type="NCBI Taxonomy" id="329046"/>
    <lineage>
        <taxon>Eukaryota</taxon>
        <taxon>Fungi</taxon>
        <taxon>Fungi incertae sedis</taxon>
        <taxon>Chytridiomycota</taxon>
        <taxon>Chytridiomycota incertae sedis</taxon>
        <taxon>Chytridiomycetes</taxon>
        <taxon>Chytridiales</taxon>
        <taxon>Chytriomycetaceae</taxon>
        <taxon>Rhizoclosmatium</taxon>
    </lineage>
</organism>
<keyword evidence="6 8" id="KW-1133">Transmembrane helix</keyword>
<dbReference type="AlphaFoldDB" id="A0A1Y2D2J3"/>
<name>A0A1Y2D2J3_9FUNG</name>
<sequence length="802" mass="86862">MCPKGFFCPYLDVANPLTWPVYCPPTPSCLATRLGTFVACKYPQGYYEPFACPGGFYCPSPKEVFVCPAGSYCLTGSSAPRACIFGSYCPTGSTVEKHYGFLILVLIIDALLAAVFLYYRLRELKANNEPTSALIPYALQKAYSDFSSRYLKKKEAGKASSSPATSPAASKSALVVNKGSAAGAVAENISILTSGFKKGLEGHDDLRMNYKFEDLSLKLATGKQILKGVSGEIKAGRMTAIMGPSGAGKTTFMNVLMGKVSRTDGSLRINNVVAEMQTYRKIIGYVPQDDVMISELTVRENILYSARVRLPQTWSNQEVEDHVDSLLKALNLAHVSNSRIGSTLERGISGGQRKRVNIGLELAAAPLSIFLDEPTSGLDSTAALDVANIMSSISRLGLTIVAVIHQPRLEIFEAFDDVLMIAPGGLTAYIGPVDQVQDYFKSLGFVFDTRLNPADVLMDILSGRGELEPGVPAERQQVDSIVQEWINRSENKNSLAKADVGHVDKQEDLDAISAMADISAKRGASFSRQVILSHNRSIVQQTRLVGAFVMEAALGAIAGVMMGMSAPEGEAYQGILNAPFSAISGSQNSVFLGMIGMVNGIVIALVGAPPAVKVFGEEMAIYYREAAAGHSKPAYFLGKNVSIIYRIALAAAHFTAVYYLLAHPPINLGLQYAAMFLNFFGIYGMAMIVSMVIRRENAPLMAVTLGMIFGVLCGFAPTLKAAARQGILWLFNIGVNRYASETLFIAWIEPYNDIYDPEVPNGYFGYEMGKTTRNLLVMVAVSVAYRIVAFVLLVTFNRDKQK</sequence>
<dbReference type="PANTHER" id="PTHR48041">
    <property type="entry name" value="ABC TRANSPORTER G FAMILY MEMBER 28"/>
    <property type="match status" value="1"/>
</dbReference>
<evidence type="ECO:0000256" key="4">
    <source>
        <dbReference type="ARBA" id="ARBA00022741"/>
    </source>
</evidence>
<evidence type="ECO:0000256" key="5">
    <source>
        <dbReference type="ARBA" id="ARBA00022840"/>
    </source>
</evidence>
<dbReference type="STRING" id="329046.A0A1Y2D2J3"/>
<dbReference type="SMART" id="SM00382">
    <property type="entry name" value="AAA"/>
    <property type="match status" value="1"/>
</dbReference>